<dbReference type="PANTHER" id="PTHR12606:SF136">
    <property type="entry name" value="ULP1 PROTEASE FAMILY PROTEIN"/>
    <property type="match status" value="1"/>
</dbReference>
<dbReference type="GO" id="GO:0006508">
    <property type="term" value="P:proteolysis"/>
    <property type="evidence" value="ECO:0007669"/>
    <property type="project" value="UniProtKB-KW"/>
</dbReference>
<gene>
    <name evidence="6" type="ORF">C3L33_16273</name>
</gene>
<sequence>MQDREHKKAGVRIEVSLDEILKCSNMKRNSAARELKGLSGGQHTLFSPLRSQGLQSAEGEPSIVPIMHTRGGDGSFRGEFVDGCWISNTTVMEYSEMLDHYLSHCHFFCPNVIKNLKQNGRLLNTILLPKTEKIFFPILRDRHWMLLVIDVKKKCFLWLDSMRCEREKKYSEDFAHFLNNEFVSKRLGEQNEWPIKYPENTPKQENGYGINFSFMFDASLRQRKTGILDVAFCTPSSLGAKKVADRP</sequence>
<evidence type="ECO:0000256" key="2">
    <source>
        <dbReference type="ARBA" id="ARBA00022670"/>
    </source>
</evidence>
<protein>
    <recommendedName>
        <fullName evidence="5">Ubiquitin-like protease family profile domain-containing protein</fullName>
    </recommendedName>
</protein>
<dbReference type="SUPFAM" id="SSF54001">
    <property type="entry name" value="Cysteine proteinases"/>
    <property type="match status" value="1"/>
</dbReference>
<dbReference type="InterPro" id="IPR038765">
    <property type="entry name" value="Papain-like_cys_pep_sf"/>
</dbReference>
<dbReference type="AlphaFoldDB" id="A0A6A4KVM7"/>
<accession>A0A6A4KVM7</accession>
<keyword evidence="4" id="KW-0788">Thiol protease</keyword>
<dbReference type="InterPro" id="IPR003653">
    <property type="entry name" value="Peptidase_C48_C"/>
</dbReference>
<dbReference type="GO" id="GO:0016929">
    <property type="term" value="F:deSUMOylase activity"/>
    <property type="evidence" value="ECO:0007669"/>
    <property type="project" value="TreeGrafter"/>
</dbReference>
<organism evidence="6">
    <name type="scientific">Rhododendron williamsianum</name>
    <dbReference type="NCBI Taxonomy" id="262921"/>
    <lineage>
        <taxon>Eukaryota</taxon>
        <taxon>Viridiplantae</taxon>
        <taxon>Streptophyta</taxon>
        <taxon>Embryophyta</taxon>
        <taxon>Tracheophyta</taxon>
        <taxon>Spermatophyta</taxon>
        <taxon>Magnoliopsida</taxon>
        <taxon>eudicotyledons</taxon>
        <taxon>Gunneridae</taxon>
        <taxon>Pentapetalae</taxon>
        <taxon>asterids</taxon>
        <taxon>Ericales</taxon>
        <taxon>Ericaceae</taxon>
        <taxon>Ericoideae</taxon>
        <taxon>Rhodoreae</taxon>
        <taxon>Rhododendron</taxon>
    </lineage>
</organism>
<feature type="domain" description="Ubiquitin-like protease family profile" evidence="5">
    <location>
        <begin position="115"/>
        <end position="208"/>
    </location>
</feature>
<evidence type="ECO:0000256" key="3">
    <source>
        <dbReference type="ARBA" id="ARBA00022801"/>
    </source>
</evidence>
<name>A0A6A4KVM7_9ERIC</name>
<dbReference type="EMBL" id="QEFC01002550">
    <property type="protein sequence ID" value="KAE9451826.1"/>
    <property type="molecule type" value="Genomic_DNA"/>
</dbReference>
<keyword evidence="3" id="KW-0378">Hydrolase</keyword>
<proteinExistence type="inferred from homology"/>
<comment type="similarity">
    <text evidence="1">Belongs to the peptidase C48 family.</text>
</comment>
<dbReference type="GO" id="GO:0016926">
    <property type="term" value="P:protein desumoylation"/>
    <property type="evidence" value="ECO:0007669"/>
    <property type="project" value="TreeGrafter"/>
</dbReference>
<evidence type="ECO:0000259" key="5">
    <source>
        <dbReference type="Pfam" id="PF02902"/>
    </source>
</evidence>
<evidence type="ECO:0000256" key="4">
    <source>
        <dbReference type="ARBA" id="ARBA00022807"/>
    </source>
</evidence>
<keyword evidence="2" id="KW-0645">Protease</keyword>
<evidence type="ECO:0000256" key="1">
    <source>
        <dbReference type="ARBA" id="ARBA00005234"/>
    </source>
</evidence>
<reference evidence="6" key="1">
    <citation type="journal article" date="2019" name="Genome Biol. Evol.">
        <title>The Rhododendron genome and chromosomal organization provide insight into shared whole-genome duplications across the heath family (Ericaceae).</title>
        <authorList>
            <person name="Soza V.L."/>
            <person name="Lindsley D."/>
            <person name="Waalkes A."/>
            <person name="Ramage E."/>
            <person name="Patwardhan R.P."/>
            <person name="Burton J.N."/>
            <person name="Adey A."/>
            <person name="Kumar A."/>
            <person name="Qiu R."/>
            <person name="Shendure J."/>
            <person name="Hall B."/>
        </authorList>
    </citation>
    <scope>NUCLEOTIDE SEQUENCE</scope>
    <source>
        <strain evidence="6">RSF 1966-606</strain>
    </source>
</reference>
<dbReference type="OrthoDB" id="2288540at2759"/>
<dbReference type="GO" id="GO:0005634">
    <property type="term" value="C:nucleus"/>
    <property type="evidence" value="ECO:0007669"/>
    <property type="project" value="TreeGrafter"/>
</dbReference>
<dbReference type="Gene3D" id="3.40.395.10">
    <property type="entry name" value="Adenoviral Proteinase, Chain A"/>
    <property type="match status" value="1"/>
</dbReference>
<comment type="caution">
    <text evidence="6">The sequence shown here is derived from an EMBL/GenBank/DDBJ whole genome shotgun (WGS) entry which is preliminary data.</text>
</comment>
<evidence type="ECO:0000313" key="6">
    <source>
        <dbReference type="EMBL" id="KAE9451826.1"/>
    </source>
</evidence>
<dbReference type="PANTHER" id="PTHR12606">
    <property type="entry name" value="SENTRIN/SUMO-SPECIFIC PROTEASE"/>
    <property type="match status" value="1"/>
</dbReference>
<dbReference type="Pfam" id="PF02902">
    <property type="entry name" value="Peptidase_C48"/>
    <property type="match status" value="1"/>
</dbReference>
<feature type="non-terminal residue" evidence="6">
    <location>
        <position position="1"/>
    </location>
</feature>